<dbReference type="Gene3D" id="1.10.1200.10">
    <property type="entry name" value="ACP-like"/>
    <property type="match status" value="1"/>
</dbReference>
<dbReference type="Pfam" id="PF00550">
    <property type="entry name" value="PP-binding"/>
    <property type="match status" value="1"/>
</dbReference>
<dbReference type="SUPFAM" id="SSF47336">
    <property type="entry name" value="ACP-like"/>
    <property type="match status" value="1"/>
</dbReference>
<dbReference type="RefSeq" id="WP_159392351.1">
    <property type="nucleotide sequence ID" value="NZ_CP018047.1"/>
</dbReference>
<keyword evidence="5" id="KW-1185">Reference proteome</keyword>
<name>A0A1U9QKX5_STRNV</name>
<dbReference type="OrthoDB" id="3400287at2"/>
<keyword evidence="1" id="KW-0596">Phosphopantetheine</keyword>
<accession>A0A1U9QKX5</accession>
<dbReference type="GO" id="GO:0017000">
    <property type="term" value="P:antibiotic biosynthetic process"/>
    <property type="evidence" value="ECO:0007669"/>
    <property type="project" value="UniProtKB-ARBA"/>
</dbReference>
<gene>
    <name evidence="4" type="ORF">BBN63_00235</name>
</gene>
<dbReference type="PROSITE" id="PS50075">
    <property type="entry name" value="CARRIER"/>
    <property type="match status" value="1"/>
</dbReference>
<proteinExistence type="predicted"/>
<dbReference type="SMART" id="SM00823">
    <property type="entry name" value="PKS_PP"/>
    <property type="match status" value="1"/>
</dbReference>
<reference evidence="4 5" key="1">
    <citation type="submission" date="2016-11" db="EMBL/GenBank/DDBJ databases">
        <title>Complete genome sequence of Streptomyces niveus SCSIO 3406.</title>
        <authorList>
            <person name="Zhu Q."/>
            <person name="Cheng W."/>
            <person name="Song Y."/>
            <person name="Li Q."/>
            <person name="Ju J."/>
        </authorList>
    </citation>
    <scope>NUCLEOTIDE SEQUENCE [LARGE SCALE GENOMIC DNA]</scope>
    <source>
        <strain evidence="4 5">SCSIO 3406</strain>
    </source>
</reference>
<dbReference type="KEGG" id="snw:BBN63_00235"/>
<organism evidence="4 5">
    <name type="scientific">Streptomyces niveus</name>
    <name type="common">Streptomyces spheroides</name>
    <dbReference type="NCBI Taxonomy" id="193462"/>
    <lineage>
        <taxon>Bacteria</taxon>
        <taxon>Bacillati</taxon>
        <taxon>Actinomycetota</taxon>
        <taxon>Actinomycetes</taxon>
        <taxon>Kitasatosporales</taxon>
        <taxon>Streptomycetaceae</taxon>
        <taxon>Streptomyces</taxon>
    </lineage>
</organism>
<sequence>MPFTPEDEQRVHSLPKAEREIVLERIVLREFRVQLLMEESDELSVDENYFDLGLGSLQLTEVKEHLEQSFGCEVDTTLLFNNPTISQLLEHLDELITRSAGADRE</sequence>
<dbReference type="GO" id="GO:0031177">
    <property type="term" value="F:phosphopantetheine binding"/>
    <property type="evidence" value="ECO:0007669"/>
    <property type="project" value="InterPro"/>
</dbReference>
<evidence type="ECO:0000313" key="4">
    <source>
        <dbReference type="EMBL" id="AQU64928.1"/>
    </source>
</evidence>
<dbReference type="EMBL" id="CP018047">
    <property type="protein sequence ID" value="AQU64928.1"/>
    <property type="molecule type" value="Genomic_DNA"/>
</dbReference>
<evidence type="ECO:0000256" key="2">
    <source>
        <dbReference type="ARBA" id="ARBA00022553"/>
    </source>
</evidence>
<evidence type="ECO:0000313" key="5">
    <source>
        <dbReference type="Proteomes" id="UP000189677"/>
    </source>
</evidence>
<dbReference type="InterPro" id="IPR036736">
    <property type="entry name" value="ACP-like_sf"/>
</dbReference>
<dbReference type="InterPro" id="IPR009081">
    <property type="entry name" value="PP-bd_ACP"/>
</dbReference>
<protein>
    <recommendedName>
        <fullName evidence="3">Carrier domain-containing protein</fullName>
    </recommendedName>
</protein>
<evidence type="ECO:0000256" key="1">
    <source>
        <dbReference type="ARBA" id="ARBA00022450"/>
    </source>
</evidence>
<dbReference type="AlphaFoldDB" id="A0A1U9QKX5"/>
<evidence type="ECO:0000259" key="3">
    <source>
        <dbReference type="PROSITE" id="PS50075"/>
    </source>
</evidence>
<dbReference type="Proteomes" id="UP000189677">
    <property type="component" value="Chromosome"/>
</dbReference>
<dbReference type="InterPro" id="IPR020806">
    <property type="entry name" value="PKS_PP-bd"/>
</dbReference>
<feature type="domain" description="Carrier" evidence="3">
    <location>
        <begin position="19"/>
        <end position="96"/>
    </location>
</feature>
<keyword evidence="2" id="KW-0597">Phosphoprotein</keyword>